<protein>
    <submittedName>
        <fullName evidence="1">Uncharacterized protein</fullName>
    </submittedName>
</protein>
<proteinExistence type="predicted"/>
<accession>A0A7J9LBE2</accession>
<evidence type="ECO:0000313" key="1">
    <source>
        <dbReference type="EMBL" id="MBA0856038.1"/>
    </source>
</evidence>
<comment type="caution">
    <text evidence="1">The sequence shown here is derived from an EMBL/GenBank/DDBJ whole genome shotgun (WGS) entry which is preliminary data.</text>
</comment>
<name>A0A7J9LBE2_GOSSC</name>
<sequence>MYNKNSWDFLGFGIGAKLTIVQSWLSLVNKI</sequence>
<dbReference type="Proteomes" id="UP000593576">
    <property type="component" value="Unassembled WGS sequence"/>
</dbReference>
<dbReference type="AlphaFoldDB" id="A0A7J9LBE2"/>
<gene>
    <name evidence="1" type="ORF">Goshw_022537</name>
</gene>
<organism evidence="1 2">
    <name type="scientific">Gossypium schwendimanii</name>
    <name type="common">Cotton</name>
    <dbReference type="NCBI Taxonomy" id="34291"/>
    <lineage>
        <taxon>Eukaryota</taxon>
        <taxon>Viridiplantae</taxon>
        <taxon>Streptophyta</taxon>
        <taxon>Embryophyta</taxon>
        <taxon>Tracheophyta</taxon>
        <taxon>Spermatophyta</taxon>
        <taxon>Magnoliopsida</taxon>
        <taxon>eudicotyledons</taxon>
        <taxon>Gunneridae</taxon>
        <taxon>Pentapetalae</taxon>
        <taxon>rosids</taxon>
        <taxon>malvids</taxon>
        <taxon>Malvales</taxon>
        <taxon>Malvaceae</taxon>
        <taxon>Malvoideae</taxon>
        <taxon>Gossypium</taxon>
    </lineage>
</organism>
<keyword evidence="2" id="KW-1185">Reference proteome</keyword>
<evidence type="ECO:0000313" key="2">
    <source>
        <dbReference type="Proteomes" id="UP000593576"/>
    </source>
</evidence>
<dbReference type="EMBL" id="JABFAF010000005">
    <property type="protein sequence ID" value="MBA0856038.1"/>
    <property type="molecule type" value="Genomic_DNA"/>
</dbReference>
<reference evidence="1 2" key="1">
    <citation type="journal article" date="2019" name="Genome Biol. Evol.">
        <title>Insights into the evolution of the New World diploid cottons (Gossypium, subgenus Houzingenia) based on genome sequencing.</title>
        <authorList>
            <person name="Grover C.E."/>
            <person name="Arick M.A. 2nd"/>
            <person name="Thrash A."/>
            <person name="Conover J.L."/>
            <person name="Sanders W.S."/>
            <person name="Peterson D.G."/>
            <person name="Frelichowski J.E."/>
            <person name="Scheffler J.A."/>
            <person name="Scheffler B.E."/>
            <person name="Wendel J.F."/>
        </authorList>
    </citation>
    <scope>NUCLEOTIDE SEQUENCE [LARGE SCALE GENOMIC DNA]</scope>
    <source>
        <strain evidence="1">1</strain>
        <tissue evidence="1">Leaf</tissue>
    </source>
</reference>